<dbReference type="Proteomes" id="UP001638806">
    <property type="component" value="Unassembled WGS sequence"/>
</dbReference>
<evidence type="ECO:0000313" key="1">
    <source>
        <dbReference type="EMBL" id="KAL3952839.1"/>
    </source>
</evidence>
<gene>
    <name evidence="1" type="ORF">ACCO45_012782</name>
</gene>
<keyword evidence="2" id="KW-1185">Reference proteome</keyword>
<sequence length="390" mass="41899">MFVGNCGPDDNGAPSDNSYAKDALHALEERPTRVTDLDPDRLQNPSENLGHIQLFGLVSLQPFGGKNPSATDVDAEAKTWIYLNLLCNMAQLHLISVTATFVRAAVASISTNLQLSPDGSKVRWLGGSGGTKVSGDRSRIYAHSGQDTAGSAQFEVSASRRPFEILILSGDNALSDTSSKNKPTPGRCLPGVGPVDRFHYTPLLFRRESSGSLTSFDGSSPSDAVENGNARDSGPSLRGHRTSYHRKRSHDGAIIYYSSVPFCVDFSGDPETVLPDGHTVSMCEDMQKPPSELDRPTQPQADSEGPLSQWSLTGEKPQNPYSASNVCDSGELPCLDSDSERSIGIEATPLCAEQQQYPQMRLFEPCGLGGVLAEDPLVVAATNETTRGRR</sequence>
<evidence type="ECO:0000313" key="2">
    <source>
        <dbReference type="Proteomes" id="UP001638806"/>
    </source>
</evidence>
<name>A0ACC4DAI8_PURLI</name>
<reference evidence="1" key="1">
    <citation type="submission" date="2024-12" db="EMBL/GenBank/DDBJ databases">
        <title>Comparative genomics and development of molecular markers within Purpureocillium lilacinum and among Purpureocillium species.</title>
        <authorList>
            <person name="Yeh Z.-Y."/>
            <person name="Ni N.-T."/>
            <person name="Lo P.-H."/>
            <person name="Mushyakhwo K."/>
            <person name="Lin C.-F."/>
            <person name="Nai Y.-S."/>
        </authorList>
    </citation>
    <scope>NUCLEOTIDE SEQUENCE</scope>
    <source>
        <strain evidence="1">NCHU-NPUST-175</strain>
    </source>
</reference>
<protein>
    <submittedName>
        <fullName evidence="1">Uncharacterized protein</fullName>
    </submittedName>
</protein>
<dbReference type="EMBL" id="JBGNUJ010000012">
    <property type="protein sequence ID" value="KAL3952839.1"/>
    <property type="molecule type" value="Genomic_DNA"/>
</dbReference>
<organism evidence="1 2">
    <name type="scientific">Purpureocillium lilacinum</name>
    <name type="common">Paecilomyces lilacinus</name>
    <dbReference type="NCBI Taxonomy" id="33203"/>
    <lineage>
        <taxon>Eukaryota</taxon>
        <taxon>Fungi</taxon>
        <taxon>Dikarya</taxon>
        <taxon>Ascomycota</taxon>
        <taxon>Pezizomycotina</taxon>
        <taxon>Sordariomycetes</taxon>
        <taxon>Hypocreomycetidae</taxon>
        <taxon>Hypocreales</taxon>
        <taxon>Ophiocordycipitaceae</taxon>
        <taxon>Purpureocillium</taxon>
    </lineage>
</organism>
<proteinExistence type="predicted"/>
<accession>A0ACC4DAI8</accession>
<comment type="caution">
    <text evidence="1">The sequence shown here is derived from an EMBL/GenBank/DDBJ whole genome shotgun (WGS) entry which is preliminary data.</text>
</comment>